<reference evidence="2 3" key="2">
    <citation type="submission" date="2013-04" db="EMBL/GenBank/DDBJ databases">
        <title>Comparative genomics of 12 strains of Erwinia amylovora identifies a pan-genome with a large conserved core and provides insights into host specificity.</title>
        <authorList>
            <person name="Mann R.A."/>
            <person name="Smits T.H.M."/>
            <person name="Buehlmann A."/>
            <person name="Blom J."/>
            <person name="Goesmann A."/>
            <person name="Frey J.E."/>
            <person name="Plummer K.M."/>
            <person name="Beer S.V."/>
            <person name="Luck J."/>
            <person name="Duffy B."/>
            <person name="Rodoni B."/>
        </authorList>
    </citation>
    <scope>NUCLEOTIDE SEQUENCE [LARGE SCALE GENOMIC DNA]</scope>
    <source>
        <strain evidence="3">CFBP 1232</strain>
    </source>
</reference>
<dbReference type="InterPro" id="IPR035919">
    <property type="entry name" value="EAL_sf"/>
</dbReference>
<proteinExistence type="predicted"/>
<dbReference type="Gene3D" id="3.20.20.450">
    <property type="entry name" value="EAL domain"/>
    <property type="match status" value="1"/>
</dbReference>
<dbReference type="EMBL" id="CAPB01000012">
    <property type="protein sequence ID" value="CCO93578.1"/>
    <property type="molecule type" value="Genomic_DNA"/>
</dbReference>
<evidence type="ECO:0000313" key="2">
    <source>
        <dbReference type="EMBL" id="CCO93578.1"/>
    </source>
</evidence>
<dbReference type="SUPFAM" id="SSF141868">
    <property type="entry name" value="EAL domain-like"/>
    <property type="match status" value="1"/>
</dbReference>
<evidence type="ECO:0000259" key="1">
    <source>
        <dbReference type="Pfam" id="PF00563"/>
    </source>
</evidence>
<sequence length="226" mass="25698">MKNDFFCIPVHTLRGELVAVDFSYRPLGASCPGVSLAGLPLISAQDRLLNQLLLIEQQADFFRQHHLLCSLAIDFQQARAVVESTFIQQILSHLPFIRLKLSEDFPNLHDGMNNPLLRTLVEQLNILWLDDLGSGSANLHALQSNMFEAVKLERQFYRENVCKPWFSVLINHIRRYTNRVIIEGVADDGQLQTLYNSSIWAVQGYFMPMMALDDLRHAIATQSDGS</sequence>
<dbReference type="RefSeq" id="WP_004157300.1">
    <property type="nucleotide sequence ID" value="NZ_BAYW01000002.1"/>
</dbReference>
<gene>
    <name evidence="2" type="ORF">BN437_1643</name>
</gene>
<dbReference type="AlphaFoldDB" id="A0A830ZZJ7"/>
<comment type="caution">
    <text evidence="2">The sequence shown here is derived from an EMBL/GenBank/DDBJ whole genome shotgun (WGS) entry which is preliminary data.</text>
</comment>
<protein>
    <recommendedName>
        <fullName evidence="1">EAL domain-containing protein</fullName>
    </recommendedName>
</protein>
<dbReference type="InterPro" id="IPR001633">
    <property type="entry name" value="EAL_dom"/>
</dbReference>
<feature type="domain" description="EAL" evidence="1">
    <location>
        <begin position="52"/>
        <end position="207"/>
    </location>
</feature>
<organism evidence="2 3">
    <name type="scientific">Erwinia amylovora NBRC 12687 = CFBP 1232</name>
    <dbReference type="NCBI Taxonomy" id="1219359"/>
    <lineage>
        <taxon>Bacteria</taxon>
        <taxon>Pseudomonadati</taxon>
        <taxon>Pseudomonadota</taxon>
        <taxon>Gammaproteobacteria</taxon>
        <taxon>Enterobacterales</taxon>
        <taxon>Erwiniaceae</taxon>
        <taxon>Erwinia</taxon>
    </lineage>
</organism>
<dbReference type="GeneID" id="97605876"/>
<reference evidence="2 3" key="1">
    <citation type="submission" date="2012-11" db="EMBL/GenBank/DDBJ databases">
        <authorList>
            <person name="Linke B."/>
        </authorList>
    </citation>
    <scope>NUCLEOTIDE SEQUENCE [LARGE SCALE GENOMIC DNA]</scope>
    <source>
        <strain evidence="3">CFBP 1232</strain>
    </source>
</reference>
<name>A0A830ZZJ7_ERWAM</name>
<dbReference type="Proteomes" id="UP000013111">
    <property type="component" value="Unassembled WGS sequence"/>
</dbReference>
<dbReference type="Pfam" id="PF00563">
    <property type="entry name" value="EAL"/>
    <property type="match status" value="1"/>
</dbReference>
<evidence type="ECO:0000313" key="3">
    <source>
        <dbReference type="Proteomes" id="UP000013111"/>
    </source>
</evidence>
<accession>A0A830ZZJ7</accession>